<protein>
    <submittedName>
        <fullName evidence="2">Uncharacterized protein</fullName>
    </submittedName>
</protein>
<proteinExistence type="predicted"/>
<evidence type="ECO:0000256" key="1">
    <source>
        <dbReference type="SAM" id="MobiDB-lite"/>
    </source>
</evidence>
<dbReference type="EMBL" id="LSMT01000047">
    <property type="protein sequence ID" value="PFX30612.1"/>
    <property type="molecule type" value="Genomic_DNA"/>
</dbReference>
<comment type="caution">
    <text evidence="2">The sequence shown here is derived from an EMBL/GenBank/DDBJ whole genome shotgun (WGS) entry which is preliminary data.</text>
</comment>
<feature type="region of interest" description="Disordered" evidence="1">
    <location>
        <begin position="1"/>
        <end position="27"/>
    </location>
</feature>
<evidence type="ECO:0000313" key="3">
    <source>
        <dbReference type="Proteomes" id="UP000225706"/>
    </source>
</evidence>
<evidence type="ECO:0000313" key="2">
    <source>
        <dbReference type="EMBL" id="PFX30612.1"/>
    </source>
</evidence>
<dbReference type="AlphaFoldDB" id="A0A2B4SQ18"/>
<reference evidence="3" key="1">
    <citation type="journal article" date="2017" name="bioRxiv">
        <title>Comparative analysis of the genomes of Stylophora pistillata and Acropora digitifera provides evidence for extensive differences between species of corals.</title>
        <authorList>
            <person name="Voolstra C.R."/>
            <person name="Li Y."/>
            <person name="Liew Y.J."/>
            <person name="Baumgarten S."/>
            <person name="Zoccola D."/>
            <person name="Flot J.-F."/>
            <person name="Tambutte S."/>
            <person name="Allemand D."/>
            <person name="Aranda M."/>
        </authorList>
    </citation>
    <scope>NUCLEOTIDE SEQUENCE [LARGE SCALE GENOMIC DNA]</scope>
</reference>
<name>A0A2B4SQ18_STYPI</name>
<accession>A0A2B4SQ18</accession>
<dbReference type="Proteomes" id="UP000225706">
    <property type="component" value="Unassembled WGS sequence"/>
</dbReference>
<organism evidence="2 3">
    <name type="scientific">Stylophora pistillata</name>
    <name type="common">Smooth cauliflower coral</name>
    <dbReference type="NCBI Taxonomy" id="50429"/>
    <lineage>
        <taxon>Eukaryota</taxon>
        <taxon>Metazoa</taxon>
        <taxon>Cnidaria</taxon>
        <taxon>Anthozoa</taxon>
        <taxon>Hexacorallia</taxon>
        <taxon>Scleractinia</taxon>
        <taxon>Astrocoeniina</taxon>
        <taxon>Pocilloporidae</taxon>
        <taxon>Stylophora</taxon>
    </lineage>
</organism>
<feature type="compositionally biased region" description="Polar residues" evidence="1">
    <location>
        <begin position="1"/>
        <end position="15"/>
    </location>
</feature>
<keyword evidence="3" id="KW-1185">Reference proteome</keyword>
<gene>
    <name evidence="2" type="ORF">AWC38_SpisGene4581</name>
</gene>
<sequence length="137" mass="15078">MASISQEFAANSQPSLHIPASHGKAETDAKAKVQDVVGSESILSIDDGLKDVSNEDFNTCIDRIVVVKQDYSRDKCPVLWGMMQNCFMRCNPPDQIIPNRPRGMQIMKDTGRSKTSKLWTPAGHPGSVTCVTHAMFL</sequence>